<feature type="region of interest" description="Disordered" evidence="1">
    <location>
        <begin position="275"/>
        <end position="300"/>
    </location>
</feature>
<sequence>MTDDHQEQAEADRPPQETVTFTFDRMTVARFRETFPNARWSDRLQAWTVPGKTARKRIDRWLTTEADRRKPYEEERGRDAFEFEPILSPYLQVFAGGLRIRTPNSRTVVDELRQVPFARWNGDDKVWEIPFASYDDLQHRWEAIEDAAKRSEPEERRKRAEARRGTKEEARAKRRATERKKRRLPVSSDDFPPLCRPVATAAYGIVVITDVSGQIVDPEEIAEHHPAATEEHVWAGWRPSTLDELVHTWPARSEPGEYERLRGWWNPTLDELREAKRAAKSRERRKAESRDAARRGDDAL</sequence>
<name>A0A7W9YCM7_9HYPH</name>
<comment type="caution">
    <text evidence="2">The sequence shown here is derived from an EMBL/GenBank/DDBJ whole genome shotgun (WGS) entry which is preliminary data.</text>
</comment>
<gene>
    <name evidence="2" type="ORF">HNQ72_006021</name>
</gene>
<evidence type="ECO:0000256" key="1">
    <source>
        <dbReference type="SAM" id="MobiDB-lite"/>
    </source>
</evidence>
<feature type="compositionally biased region" description="Basic and acidic residues" evidence="1">
    <location>
        <begin position="148"/>
        <end position="171"/>
    </location>
</feature>
<evidence type="ECO:0000313" key="2">
    <source>
        <dbReference type="EMBL" id="MBB6166170.1"/>
    </source>
</evidence>
<dbReference type="RefSeq" id="WP_183998056.1">
    <property type="nucleotide sequence ID" value="NZ_BMHW01000017.1"/>
</dbReference>
<proteinExistence type="predicted"/>
<reference evidence="2 3" key="1">
    <citation type="submission" date="2020-08" db="EMBL/GenBank/DDBJ databases">
        <title>Genomic Encyclopedia of Type Strains, Phase IV (KMG-IV): sequencing the most valuable type-strain genomes for metagenomic binning, comparative biology and taxonomic classification.</title>
        <authorList>
            <person name="Goeker M."/>
        </authorList>
    </citation>
    <scope>NUCLEOTIDE SEQUENCE [LARGE SCALE GENOMIC DNA]</scope>
    <source>
        <strain evidence="2 3">DSM 100734</strain>
    </source>
</reference>
<evidence type="ECO:0000313" key="3">
    <source>
        <dbReference type="Proteomes" id="UP000547879"/>
    </source>
</evidence>
<keyword evidence="3" id="KW-1185">Reference proteome</keyword>
<dbReference type="Proteomes" id="UP000547879">
    <property type="component" value="Unassembled WGS sequence"/>
</dbReference>
<evidence type="ECO:0008006" key="4">
    <source>
        <dbReference type="Google" id="ProtNLM"/>
    </source>
</evidence>
<protein>
    <recommendedName>
        <fullName evidence="4">HARP domain-containing protein</fullName>
    </recommendedName>
</protein>
<dbReference type="AlphaFoldDB" id="A0A7W9YCM7"/>
<feature type="region of interest" description="Disordered" evidence="1">
    <location>
        <begin position="148"/>
        <end position="186"/>
    </location>
</feature>
<organism evidence="2 3">
    <name type="scientific">Rhizobium wenxiniae</name>
    <dbReference type="NCBI Taxonomy" id="1737357"/>
    <lineage>
        <taxon>Bacteria</taxon>
        <taxon>Pseudomonadati</taxon>
        <taxon>Pseudomonadota</taxon>
        <taxon>Alphaproteobacteria</taxon>
        <taxon>Hyphomicrobiales</taxon>
        <taxon>Rhizobiaceae</taxon>
        <taxon>Rhizobium/Agrobacterium group</taxon>
        <taxon>Rhizobium</taxon>
    </lineage>
</organism>
<dbReference type="EMBL" id="JACHEG010000015">
    <property type="protein sequence ID" value="MBB6166170.1"/>
    <property type="molecule type" value="Genomic_DNA"/>
</dbReference>
<feature type="compositionally biased region" description="Basic residues" evidence="1">
    <location>
        <begin position="172"/>
        <end position="184"/>
    </location>
</feature>
<accession>A0A7W9YCM7</accession>